<dbReference type="InterPro" id="IPR017907">
    <property type="entry name" value="Znf_RING_CS"/>
</dbReference>
<evidence type="ECO:0000313" key="8">
    <source>
        <dbReference type="Proteomes" id="UP000494040"/>
    </source>
</evidence>
<evidence type="ECO:0000256" key="1">
    <source>
        <dbReference type="ARBA" id="ARBA00022723"/>
    </source>
</evidence>
<dbReference type="InterPro" id="IPR039925">
    <property type="entry name" value="RNF37_RING-Ubox"/>
</dbReference>
<organism evidence="7 8">
    <name type="scientific">Cimex lectularius</name>
    <name type="common">Bed bug</name>
    <name type="synonym">Acanthia lectularia</name>
    <dbReference type="NCBI Taxonomy" id="79782"/>
    <lineage>
        <taxon>Eukaryota</taxon>
        <taxon>Metazoa</taxon>
        <taxon>Ecdysozoa</taxon>
        <taxon>Arthropoda</taxon>
        <taxon>Hexapoda</taxon>
        <taxon>Insecta</taxon>
        <taxon>Pterygota</taxon>
        <taxon>Neoptera</taxon>
        <taxon>Paraneoptera</taxon>
        <taxon>Hemiptera</taxon>
        <taxon>Heteroptera</taxon>
        <taxon>Panheteroptera</taxon>
        <taxon>Cimicomorpha</taxon>
        <taxon>Cimicidae</taxon>
        <taxon>Cimex</taxon>
    </lineage>
</organism>
<dbReference type="GO" id="GO:0008270">
    <property type="term" value="F:zinc ion binding"/>
    <property type="evidence" value="ECO:0007669"/>
    <property type="project" value="UniProtKB-KW"/>
</dbReference>
<dbReference type="PROSITE" id="PS51698">
    <property type="entry name" value="U_BOX"/>
    <property type="match status" value="1"/>
</dbReference>
<dbReference type="InterPro" id="IPR003613">
    <property type="entry name" value="Ubox_domain"/>
</dbReference>
<dbReference type="GO" id="GO:0031625">
    <property type="term" value="F:ubiquitin protein ligase binding"/>
    <property type="evidence" value="ECO:0007669"/>
    <property type="project" value="TreeGrafter"/>
</dbReference>
<accession>A0A8I6S3M0</accession>
<dbReference type="PANTHER" id="PTHR13492">
    <property type="entry name" value="RING FINGER PROTEIN 37"/>
    <property type="match status" value="1"/>
</dbReference>
<feature type="domain" description="RING-type" evidence="5">
    <location>
        <begin position="348"/>
        <end position="385"/>
    </location>
</feature>
<dbReference type="Gene3D" id="3.30.40.10">
    <property type="entry name" value="Zinc/RING finger domain, C3HC4 (zinc finger)"/>
    <property type="match status" value="1"/>
</dbReference>
<proteinExistence type="predicted"/>
<evidence type="ECO:0000256" key="2">
    <source>
        <dbReference type="ARBA" id="ARBA00022771"/>
    </source>
</evidence>
<dbReference type="OrthoDB" id="20295at2759"/>
<protein>
    <recommendedName>
        <fullName evidence="9">RING finger protein 37</fullName>
    </recommendedName>
</protein>
<keyword evidence="1" id="KW-0479">Metal-binding</keyword>
<dbReference type="CDD" id="cd16660">
    <property type="entry name" value="RING-Ubox_RNF37"/>
    <property type="match status" value="1"/>
</dbReference>
<dbReference type="InterPro" id="IPR013083">
    <property type="entry name" value="Znf_RING/FYVE/PHD"/>
</dbReference>
<dbReference type="PROSITE" id="PS50089">
    <property type="entry name" value="ZF_RING_2"/>
    <property type="match status" value="1"/>
</dbReference>
<keyword evidence="8" id="KW-1185">Reference proteome</keyword>
<dbReference type="InterPro" id="IPR001841">
    <property type="entry name" value="Znf_RING"/>
</dbReference>
<dbReference type="SUPFAM" id="SSF57850">
    <property type="entry name" value="RING/U-box"/>
    <property type="match status" value="2"/>
</dbReference>
<dbReference type="PROSITE" id="PS00518">
    <property type="entry name" value="ZF_RING_1"/>
    <property type="match status" value="1"/>
</dbReference>
<dbReference type="PANTHER" id="PTHR13492:SF2">
    <property type="entry name" value="RING FINGER PROTEIN 37"/>
    <property type="match status" value="1"/>
</dbReference>
<sequence>MLINFSNEGLTTEIACDRICSDDYDVTNLISLKASERSRGFLAGHFIKPPVLIRLKFICDVNIESVIINSRVGQQKSSGFEVFTARDGCEEVFVGSGLAQGDAVEFHIHGRSDKADSFSFKSSKYLNKIRQLAIRIFRTDGSTLPSLKRLDVWGTVNKITTKEDTERVLQIWKNISDPPRKTVETEKKETPCQKRFRYTKPIPTVEIPEEFIDPITCDLMTIPMTLPSGKVVDALTLEKFYESEKEHGRGQSDPFTGVAFSDSSRPIVATSLKARMDKFLLENSFVPELKNAPRALGKKSEVVPLVSTPGPSQCSGKKRSFEEMLQTCLSGLPSFLENAKVKKLDKNCAKCTSAKLLFKLSCDHLVCRVCLCELKTEKDLICPTCWEKIDLYKINRFHVGTYF</sequence>
<evidence type="ECO:0008006" key="9">
    <source>
        <dbReference type="Google" id="ProtNLM"/>
    </source>
</evidence>
<dbReference type="KEGG" id="clec:106670576"/>
<dbReference type="EnsemblMetazoa" id="XM_014401052.2">
    <property type="protein sequence ID" value="XP_014256538.1"/>
    <property type="gene ID" value="LOC106670576"/>
</dbReference>
<dbReference type="OMA" id="NWERIAF"/>
<dbReference type="SMART" id="SM00504">
    <property type="entry name" value="Ubox"/>
    <property type="match status" value="1"/>
</dbReference>
<keyword evidence="3" id="KW-0862">Zinc</keyword>
<dbReference type="InterPro" id="IPR045696">
    <property type="entry name" value="Ubox5_N"/>
</dbReference>
<name>A0A8I6S3M0_CIMLE</name>
<evidence type="ECO:0000259" key="6">
    <source>
        <dbReference type="PROSITE" id="PS51698"/>
    </source>
</evidence>
<gene>
    <name evidence="7" type="primary">106670576</name>
</gene>
<evidence type="ECO:0000256" key="3">
    <source>
        <dbReference type="ARBA" id="ARBA00022833"/>
    </source>
</evidence>
<evidence type="ECO:0000313" key="7">
    <source>
        <dbReference type="EnsemblMetazoa" id="XP_014256538.1"/>
    </source>
</evidence>
<keyword evidence="2 4" id="KW-0863">Zinc-finger</keyword>
<evidence type="ECO:0000259" key="5">
    <source>
        <dbReference type="PROSITE" id="PS50089"/>
    </source>
</evidence>
<dbReference type="Pfam" id="PF04564">
    <property type="entry name" value="U-box"/>
    <property type="match status" value="1"/>
</dbReference>
<dbReference type="Pfam" id="PF19318">
    <property type="entry name" value="DUF5918"/>
    <property type="match status" value="2"/>
</dbReference>
<dbReference type="AlphaFoldDB" id="A0A8I6S3M0"/>
<dbReference type="GO" id="GO:0005634">
    <property type="term" value="C:nucleus"/>
    <property type="evidence" value="ECO:0007669"/>
    <property type="project" value="TreeGrafter"/>
</dbReference>
<feature type="domain" description="U-box" evidence="6">
    <location>
        <begin position="206"/>
        <end position="286"/>
    </location>
</feature>
<evidence type="ECO:0000256" key="4">
    <source>
        <dbReference type="PROSITE-ProRule" id="PRU00175"/>
    </source>
</evidence>
<dbReference type="GO" id="GO:0000209">
    <property type="term" value="P:protein polyubiquitination"/>
    <property type="evidence" value="ECO:0007669"/>
    <property type="project" value="TreeGrafter"/>
</dbReference>
<dbReference type="Proteomes" id="UP000494040">
    <property type="component" value="Unassembled WGS sequence"/>
</dbReference>
<reference evidence="7" key="1">
    <citation type="submission" date="2022-01" db="UniProtKB">
        <authorList>
            <consortium name="EnsemblMetazoa"/>
        </authorList>
    </citation>
    <scope>IDENTIFICATION</scope>
</reference>
<dbReference type="GO" id="GO:0034450">
    <property type="term" value="F:ubiquitin-ubiquitin ligase activity"/>
    <property type="evidence" value="ECO:0007669"/>
    <property type="project" value="TreeGrafter"/>
</dbReference>
<dbReference type="InterPro" id="IPR039847">
    <property type="entry name" value="Ubox5"/>
</dbReference>